<evidence type="ECO:0000313" key="3">
    <source>
        <dbReference type="Proteomes" id="UP000238882"/>
    </source>
</evidence>
<dbReference type="AlphaFoldDB" id="A0A2S7WRR7"/>
<keyword evidence="1" id="KW-1133">Transmembrane helix</keyword>
<reference evidence="2 3" key="1">
    <citation type="submission" date="2016-12" db="EMBL/GenBank/DDBJ databases">
        <title>Trade-off between light-utilization and light-protection in marine flavobacteria.</title>
        <authorList>
            <person name="Kumagai Y."/>
            <person name="Yoshizawa S."/>
            <person name="Kogure K."/>
            <person name="Iwasaki W."/>
        </authorList>
    </citation>
    <scope>NUCLEOTIDE SEQUENCE [LARGE SCALE GENOMIC DNA]</scope>
    <source>
        <strain evidence="2 3">NBRC 108759</strain>
    </source>
</reference>
<name>A0A2S7WRR7_9FLAO</name>
<evidence type="ECO:0008006" key="4">
    <source>
        <dbReference type="Google" id="ProtNLM"/>
    </source>
</evidence>
<sequence>MIGQLLKYGNTYTAIEHAEHKRFILLQLQRKKKELVLLRKKSFQSQDKTIQELKGQKHVFLVVNNEQVLSKSIDFFHEDEKRVVKNAYPNINTNDFYYEVFSKSNTSFVSIARKDTIDTIISEYQKAGIYVVDFSLGNLVIQNLQNLQDYNQLSTSNAIVAYENKELVSINEKELKKNYIVNDLDVANTEVLSLAGIIAYYTQNVSSTIQNELYGKYIQKRFFDIGLRTGLGFLLVVLLINFFVFSHYRNEVGTLTGELQMSLNFKNQLNTLQKQVTQKKQLVQSMNAASNKSISKYIDELGSSLPESNLLHQLTYQPKEGIQKKDKPLLFKQNSISVKGISKNDVAFSNWISAIEKKNWVEEVSILNYGKGKKRRVSADFEFLIHTNER</sequence>
<keyword evidence="1" id="KW-0812">Transmembrane</keyword>
<dbReference type="Proteomes" id="UP000238882">
    <property type="component" value="Unassembled WGS sequence"/>
</dbReference>
<keyword evidence="3" id="KW-1185">Reference proteome</keyword>
<keyword evidence="1" id="KW-0472">Membrane</keyword>
<gene>
    <name evidence="2" type="ORF">BTO18_14385</name>
</gene>
<evidence type="ECO:0000313" key="2">
    <source>
        <dbReference type="EMBL" id="PQJ80293.1"/>
    </source>
</evidence>
<accession>A0A2S7WRR7</accession>
<dbReference type="RefSeq" id="WP_105016890.1">
    <property type="nucleotide sequence ID" value="NZ_MSCN01000001.1"/>
</dbReference>
<organism evidence="2 3">
    <name type="scientific">Polaribacter porphyrae</name>
    <dbReference type="NCBI Taxonomy" id="1137780"/>
    <lineage>
        <taxon>Bacteria</taxon>
        <taxon>Pseudomonadati</taxon>
        <taxon>Bacteroidota</taxon>
        <taxon>Flavobacteriia</taxon>
        <taxon>Flavobacteriales</taxon>
        <taxon>Flavobacteriaceae</taxon>
    </lineage>
</organism>
<evidence type="ECO:0000256" key="1">
    <source>
        <dbReference type="SAM" id="Phobius"/>
    </source>
</evidence>
<proteinExistence type="predicted"/>
<dbReference type="EMBL" id="MSCN01000001">
    <property type="protein sequence ID" value="PQJ80293.1"/>
    <property type="molecule type" value="Genomic_DNA"/>
</dbReference>
<feature type="transmembrane region" description="Helical" evidence="1">
    <location>
        <begin position="225"/>
        <end position="245"/>
    </location>
</feature>
<comment type="caution">
    <text evidence="2">The sequence shown here is derived from an EMBL/GenBank/DDBJ whole genome shotgun (WGS) entry which is preliminary data.</text>
</comment>
<dbReference type="OrthoDB" id="1186626at2"/>
<protein>
    <recommendedName>
        <fullName evidence="4">General secretion pathway protein</fullName>
    </recommendedName>
</protein>